<name>K6WS03_9MICO</name>
<dbReference type="RefSeq" id="WP_006591384.1">
    <property type="nucleotide sequence ID" value="NZ_BAHD01000013.1"/>
</dbReference>
<dbReference type="AlphaFoldDB" id="K6WS03"/>
<dbReference type="OrthoDB" id="5070127at2"/>
<evidence type="ECO:0000313" key="3">
    <source>
        <dbReference type="EMBL" id="GAB94852.1"/>
    </source>
</evidence>
<feature type="region of interest" description="Disordered" evidence="1">
    <location>
        <begin position="129"/>
        <end position="161"/>
    </location>
</feature>
<comment type="caution">
    <text evidence="3">The sequence shown here is derived from an EMBL/GenBank/DDBJ whole genome shotgun (WGS) entry which is preliminary data.</text>
</comment>
<feature type="domain" description="Gamma-glutamylcyclotransferase AIG2-like" evidence="2">
    <location>
        <begin position="10"/>
        <end position="125"/>
    </location>
</feature>
<evidence type="ECO:0000259" key="2">
    <source>
        <dbReference type="Pfam" id="PF06094"/>
    </source>
</evidence>
<feature type="compositionally biased region" description="Acidic residues" evidence="1">
    <location>
        <begin position="130"/>
        <end position="144"/>
    </location>
</feature>
<evidence type="ECO:0000256" key="1">
    <source>
        <dbReference type="SAM" id="MobiDB-lite"/>
    </source>
</evidence>
<reference evidence="3 4" key="1">
    <citation type="submission" date="2012-08" db="EMBL/GenBank/DDBJ databases">
        <title>Whole genome shotgun sequence of Kineosphaera limosa NBRC 100340.</title>
        <authorList>
            <person name="Yoshida I."/>
            <person name="Isaki S."/>
            <person name="Hosoyama A."/>
            <person name="Tsuchikane K."/>
            <person name="Katsumata H."/>
            <person name="Ando Y."/>
            <person name="Ohji S."/>
            <person name="Hamada M."/>
            <person name="Tamura T."/>
            <person name="Yamazoe A."/>
            <person name="Yamazaki S."/>
            <person name="Fujita N."/>
        </authorList>
    </citation>
    <scope>NUCLEOTIDE SEQUENCE [LARGE SCALE GENOMIC DNA]</scope>
    <source>
        <strain evidence="3 4">NBRC 100340</strain>
    </source>
</reference>
<dbReference type="EMBL" id="BAHD01000013">
    <property type="protein sequence ID" value="GAB94852.1"/>
    <property type="molecule type" value="Genomic_DNA"/>
</dbReference>
<gene>
    <name evidence="3" type="ORF">KILIM_013_00070</name>
</gene>
<dbReference type="SUPFAM" id="SSF110857">
    <property type="entry name" value="Gamma-glutamyl cyclotransferase-like"/>
    <property type="match status" value="1"/>
</dbReference>
<sequence>MSDSAAQRLAVYGTLAPGGPNEHHLAGMAGSWTPGSVRGHLYPDGWGAALGYPGIVLDPHGPAVPVQVFDSPDLPDHWERLDTFEGPGYRRVPVQVTTGPGGDASAEVSSETDGGLTAMIYALAAAPDATDTDANDTDATDADATDASGQTPAQAQGTAGG</sequence>
<dbReference type="Gene3D" id="3.10.490.10">
    <property type="entry name" value="Gamma-glutamyl cyclotransferase-like"/>
    <property type="match status" value="1"/>
</dbReference>
<dbReference type="CDD" id="cd06661">
    <property type="entry name" value="GGCT_like"/>
    <property type="match status" value="1"/>
</dbReference>
<dbReference type="InterPro" id="IPR009288">
    <property type="entry name" value="AIG2-like_dom"/>
</dbReference>
<dbReference type="Proteomes" id="UP000008366">
    <property type="component" value="Unassembled WGS sequence"/>
</dbReference>
<protein>
    <recommendedName>
        <fullName evidence="2">Gamma-glutamylcyclotransferase AIG2-like domain-containing protein</fullName>
    </recommendedName>
</protein>
<organism evidence="3 4">
    <name type="scientific">Kineosphaera limosa NBRC 100340</name>
    <dbReference type="NCBI Taxonomy" id="1184609"/>
    <lineage>
        <taxon>Bacteria</taxon>
        <taxon>Bacillati</taxon>
        <taxon>Actinomycetota</taxon>
        <taxon>Actinomycetes</taxon>
        <taxon>Micrococcales</taxon>
        <taxon>Dermatophilaceae</taxon>
        <taxon>Kineosphaera</taxon>
    </lineage>
</organism>
<keyword evidence="4" id="KW-1185">Reference proteome</keyword>
<dbReference type="InterPro" id="IPR036568">
    <property type="entry name" value="GGCT-like_sf"/>
</dbReference>
<proteinExistence type="predicted"/>
<dbReference type="Pfam" id="PF06094">
    <property type="entry name" value="GGACT"/>
    <property type="match status" value="1"/>
</dbReference>
<accession>K6WS03</accession>
<feature type="compositionally biased region" description="Polar residues" evidence="1">
    <location>
        <begin position="148"/>
        <end position="161"/>
    </location>
</feature>
<evidence type="ECO:0000313" key="4">
    <source>
        <dbReference type="Proteomes" id="UP000008366"/>
    </source>
</evidence>
<dbReference type="InterPro" id="IPR013024">
    <property type="entry name" value="GGCT-like"/>
</dbReference>
<dbReference type="STRING" id="1184609.KILIM_013_00070"/>
<dbReference type="eggNOG" id="COG2105">
    <property type="taxonomic scope" value="Bacteria"/>
</dbReference>